<dbReference type="InterPro" id="IPR027417">
    <property type="entry name" value="P-loop_NTPase"/>
</dbReference>
<dbReference type="Pfam" id="PF13481">
    <property type="entry name" value="AAA_25"/>
    <property type="match status" value="1"/>
</dbReference>
<reference evidence="1 2" key="1">
    <citation type="submission" date="2023-10" db="EMBL/GenBank/DDBJ databases">
        <title>Development of a sustainable strategy for remediation of hydrocarbon-contaminated territories based on the waste exchange concept.</title>
        <authorList>
            <person name="Krivoruchko A."/>
        </authorList>
    </citation>
    <scope>NUCLEOTIDE SEQUENCE [LARGE SCALE GENOMIC DNA]</scope>
    <source>
        <strain evidence="1 2">IEGM 1236</strain>
    </source>
</reference>
<organism evidence="1 2">
    <name type="scientific">Williamsia marianensis</name>
    <dbReference type="NCBI Taxonomy" id="85044"/>
    <lineage>
        <taxon>Bacteria</taxon>
        <taxon>Bacillati</taxon>
        <taxon>Actinomycetota</taxon>
        <taxon>Actinomycetes</taxon>
        <taxon>Mycobacteriales</taxon>
        <taxon>Nocardiaceae</taxon>
        <taxon>Williamsia</taxon>
    </lineage>
</organism>
<proteinExistence type="predicted"/>
<name>A0ABU4EW49_WILMA</name>
<dbReference type="EMBL" id="JAWLUM010000003">
    <property type="protein sequence ID" value="MDV7135483.1"/>
    <property type="molecule type" value="Genomic_DNA"/>
</dbReference>
<keyword evidence="2" id="KW-1185">Reference proteome</keyword>
<dbReference type="Gene3D" id="3.40.50.300">
    <property type="entry name" value="P-loop containing nucleotide triphosphate hydrolases"/>
    <property type="match status" value="1"/>
</dbReference>
<dbReference type="RefSeq" id="WP_317713915.1">
    <property type="nucleotide sequence ID" value="NZ_JAWLUM010000003.1"/>
</dbReference>
<protein>
    <submittedName>
        <fullName evidence="1">AAA family ATPase</fullName>
    </submittedName>
</protein>
<evidence type="ECO:0000313" key="2">
    <source>
        <dbReference type="Proteomes" id="UP001185792"/>
    </source>
</evidence>
<accession>A0ABU4EW49</accession>
<dbReference type="Proteomes" id="UP001185792">
    <property type="component" value="Unassembled WGS sequence"/>
</dbReference>
<sequence length="435" mass="47952">MSIDYLEWLERVEFVFNDDDIDVVGLVPASVAPFDPLNPATWNAGQLNDYRAYLDGTAPRPTWAGADVADGLEFGITVPTHANDGQRDAIEKFVARLYDAEKLRHLPRLEPLVDGWLWRGTVARLYAPPGSMKTFLSLDWAVHIALGRRWHGNEVHQGNVLFLAGEGARGLRDRREALERRYNDGNDIPGLYIDDLTFNLAEQGSDYAYALGTVAKQLEAVLIVVDTQSRYTTGADENSARELGVLVDMVDQLVRFTGATVLLVHHVARGTEHGRGSTVVEGAMQSEFFLNKTDKGGETRLTLRTPKQKDSTELSMALRPEPVGDSLVLVADDEPVTAIEGLPDGNGGVYRPDLMQQLSEHLRAEGAEMTRTALVDRVTGRKANKLAAVELLIRNGYFVNDPVSNRLTHAEAYTVERGEQYADRLLALNGDGEAS</sequence>
<evidence type="ECO:0000313" key="1">
    <source>
        <dbReference type="EMBL" id="MDV7135483.1"/>
    </source>
</evidence>
<dbReference type="SUPFAM" id="SSF52540">
    <property type="entry name" value="P-loop containing nucleoside triphosphate hydrolases"/>
    <property type="match status" value="1"/>
</dbReference>
<comment type="caution">
    <text evidence="1">The sequence shown here is derived from an EMBL/GenBank/DDBJ whole genome shotgun (WGS) entry which is preliminary data.</text>
</comment>
<gene>
    <name evidence="1" type="ORF">R4198_17425</name>
</gene>